<dbReference type="OrthoDB" id="416253at2759"/>
<comment type="caution">
    <text evidence="1">The sequence shown here is derived from an EMBL/GenBank/DDBJ whole genome shotgun (WGS) entry which is preliminary data.</text>
</comment>
<keyword evidence="2" id="KW-1185">Reference proteome</keyword>
<evidence type="ECO:0000313" key="1">
    <source>
        <dbReference type="EMBL" id="KAF2090194.1"/>
    </source>
</evidence>
<reference evidence="1" key="1">
    <citation type="journal article" date="2020" name="Stud. Mycol.">
        <title>101 Dothideomycetes genomes: a test case for predicting lifestyles and emergence of pathogens.</title>
        <authorList>
            <person name="Haridas S."/>
            <person name="Albert R."/>
            <person name="Binder M."/>
            <person name="Bloem J."/>
            <person name="Labutti K."/>
            <person name="Salamov A."/>
            <person name="Andreopoulos B."/>
            <person name="Baker S."/>
            <person name="Barry K."/>
            <person name="Bills G."/>
            <person name="Bluhm B."/>
            <person name="Cannon C."/>
            <person name="Castanera R."/>
            <person name="Culley D."/>
            <person name="Daum C."/>
            <person name="Ezra D."/>
            <person name="Gonzalez J."/>
            <person name="Henrissat B."/>
            <person name="Kuo A."/>
            <person name="Liang C."/>
            <person name="Lipzen A."/>
            <person name="Lutzoni F."/>
            <person name="Magnuson J."/>
            <person name="Mondo S."/>
            <person name="Nolan M."/>
            <person name="Ohm R."/>
            <person name="Pangilinan J."/>
            <person name="Park H.-J."/>
            <person name="Ramirez L."/>
            <person name="Alfaro M."/>
            <person name="Sun H."/>
            <person name="Tritt A."/>
            <person name="Yoshinaga Y."/>
            <person name="Zwiers L.-H."/>
            <person name="Turgeon B."/>
            <person name="Goodwin S."/>
            <person name="Spatafora J."/>
            <person name="Crous P."/>
            <person name="Grigoriev I."/>
        </authorList>
    </citation>
    <scope>NUCLEOTIDE SEQUENCE</scope>
    <source>
        <strain evidence="1">CBS 121410</strain>
    </source>
</reference>
<dbReference type="EMBL" id="ML978713">
    <property type="protein sequence ID" value="KAF2090194.1"/>
    <property type="molecule type" value="Genomic_DNA"/>
</dbReference>
<sequence length="90" mass="10216">MAKKTVSLASGHEMPLASKAGAGIKRAINDGPVTRSNIFIITKLWNNHHRHADAIKPMKAQNAAWSLDHICWILISKGRRIRRLRRWIRG</sequence>
<dbReference type="SUPFAM" id="SSF51430">
    <property type="entry name" value="NAD(P)-linked oxidoreductase"/>
    <property type="match status" value="1"/>
</dbReference>
<name>A0A9P4HYJ7_9PEZI</name>
<accession>A0A9P4HYJ7</accession>
<protein>
    <submittedName>
        <fullName evidence="1">Uncharacterized protein</fullName>
    </submittedName>
</protein>
<evidence type="ECO:0000313" key="2">
    <source>
        <dbReference type="Proteomes" id="UP000799776"/>
    </source>
</evidence>
<dbReference type="InterPro" id="IPR036812">
    <property type="entry name" value="NAD(P)_OxRdtase_dom_sf"/>
</dbReference>
<gene>
    <name evidence="1" type="ORF">K490DRAFT_63065</name>
</gene>
<dbReference type="Gene3D" id="3.20.20.100">
    <property type="entry name" value="NADP-dependent oxidoreductase domain"/>
    <property type="match status" value="1"/>
</dbReference>
<dbReference type="Proteomes" id="UP000799776">
    <property type="component" value="Unassembled WGS sequence"/>
</dbReference>
<proteinExistence type="predicted"/>
<dbReference type="AlphaFoldDB" id="A0A9P4HYJ7"/>
<organism evidence="1 2">
    <name type="scientific">Saccharata proteae CBS 121410</name>
    <dbReference type="NCBI Taxonomy" id="1314787"/>
    <lineage>
        <taxon>Eukaryota</taxon>
        <taxon>Fungi</taxon>
        <taxon>Dikarya</taxon>
        <taxon>Ascomycota</taxon>
        <taxon>Pezizomycotina</taxon>
        <taxon>Dothideomycetes</taxon>
        <taxon>Dothideomycetes incertae sedis</taxon>
        <taxon>Botryosphaeriales</taxon>
        <taxon>Saccharataceae</taxon>
        <taxon>Saccharata</taxon>
    </lineage>
</organism>